<dbReference type="InterPro" id="IPR010998">
    <property type="entry name" value="Integrase_recombinase_N"/>
</dbReference>
<dbReference type="InterPro" id="IPR011010">
    <property type="entry name" value="DNA_brk_join_enz"/>
</dbReference>
<evidence type="ECO:0000256" key="5">
    <source>
        <dbReference type="ARBA" id="ARBA00022908"/>
    </source>
</evidence>
<dbReference type="GO" id="GO:0051301">
    <property type="term" value="P:cell division"/>
    <property type="evidence" value="ECO:0007669"/>
    <property type="project" value="UniProtKB-KW"/>
</dbReference>
<reference evidence="13" key="2">
    <citation type="submission" date="2021-04" db="EMBL/GenBank/DDBJ databases">
        <authorList>
            <person name="Gilroy R."/>
        </authorList>
    </citation>
    <scope>NUCLEOTIDE SEQUENCE</scope>
    <source>
        <strain evidence="13">CHK193-4272</strain>
    </source>
</reference>
<dbReference type="Proteomes" id="UP000886808">
    <property type="component" value="Unassembled WGS sequence"/>
</dbReference>
<keyword evidence="3" id="KW-0132">Cell division</keyword>
<evidence type="ECO:0000313" key="14">
    <source>
        <dbReference type="Proteomes" id="UP000886808"/>
    </source>
</evidence>
<keyword evidence="6 9" id="KW-0238">DNA-binding</keyword>
<dbReference type="PROSITE" id="PS51900">
    <property type="entry name" value="CB"/>
    <property type="match status" value="1"/>
</dbReference>
<dbReference type="InterPro" id="IPR013762">
    <property type="entry name" value="Integrase-like_cat_sf"/>
</dbReference>
<dbReference type="Gene3D" id="1.10.443.10">
    <property type="entry name" value="Intergrase catalytic core"/>
    <property type="match status" value="1"/>
</dbReference>
<evidence type="ECO:0000256" key="10">
    <source>
        <dbReference type="SAM" id="MobiDB-lite"/>
    </source>
</evidence>
<keyword evidence="5" id="KW-0229">DNA integration</keyword>
<feature type="domain" description="Core-binding (CB)" evidence="12">
    <location>
        <begin position="11"/>
        <end position="127"/>
    </location>
</feature>
<dbReference type="GO" id="GO:0006310">
    <property type="term" value="P:DNA recombination"/>
    <property type="evidence" value="ECO:0007669"/>
    <property type="project" value="UniProtKB-KW"/>
</dbReference>
<dbReference type="PANTHER" id="PTHR30349">
    <property type="entry name" value="PHAGE INTEGRASE-RELATED"/>
    <property type="match status" value="1"/>
</dbReference>
<feature type="domain" description="Tyr recombinase" evidence="11">
    <location>
        <begin position="149"/>
        <end position="327"/>
    </location>
</feature>
<dbReference type="Gene3D" id="1.10.150.130">
    <property type="match status" value="1"/>
</dbReference>
<keyword evidence="7" id="KW-0233">DNA recombination</keyword>
<keyword evidence="2" id="KW-0963">Cytoplasm</keyword>
<dbReference type="Pfam" id="PF00589">
    <property type="entry name" value="Phage_integrase"/>
    <property type="match status" value="1"/>
</dbReference>
<comment type="caution">
    <text evidence="13">The sequence shown here is derived from an EMBL/GenBank/DDBJ whole genome shotgun (WGS) entry which is preliminary data.</text>
</comment>
<evidence type="ECO:0000313" key="13">
    <source>
        <dbReference type="EMBL" id="HIV62404.1"/>
    </source>
</evidence>
<evidence type="ECO:0000259" key="12">
    <source>
        <dbReference type="PROSITE" id="PS51900"/>
    </source>
</evidence>
<dbReference type="InterPro" id="IPR002104">
    <property type="entry name" value="Integrase_catalytic"/>
</dbReference>
<proteinExistence type="predicted"/>
<dbReference type="PANTHER" id="PTHR30349:SF77">
    <property type="entry name" value="TYROSINE RECOMBINASE XERC"/>
    <property type="match status" value="1"/>
</dbReference>
<organism evidence="13 14">
    <name type="scientific">Candidatus Butyricicoccus avistercoris</name>
    <dbReference type="NCBI Taxonomy" id="2838518"/>
    <lineage>
        <taxon>Bacteria</taxon>
        <taxon>Bacillati</taxon>
        <taxon>Bacillota</taxon>
        <taxon>Clostridia</taxon>
        <taxon>Eubacteriales</taxon>
        <taxon>Butyricicoccaceae</taxon>
        <taxon>Butyricicoccus</taxon>
    </lineage>
</organism>
<sequence length="365" mass="41714">MQKYIISEYAHDAPAVIREFLVYMATIKGKSPHTAYEYYLDLRMFFRYVLHNRHLVPTDMPLDEVSIKQIDIEFIKTITISDAYDFLEYMAQERPRQQNSPSTEYGICSRSRARKVASLRAFFKYLTHKAKLIDANPMEILDSPSQPKRLPQALSLEDSISLLEHVDGTYASRDYCILTLFLNCGMRVSELANMNLQDIRGDILTITGKGNKERPIYLNDACKQAIEAYLPDRVAPHPADKNAFFTSRNRNRLSIPTIKWLVKKHLGAAGLDTKKYSTHKLRHTAATLMYQNGVDIRTLQTVLGHTNLDTTKIYTHVNNDDVKFAAMNNPLAKIMPSKKIKAQTEQAEPEQTEITEPAVIPDDMI</sequence>
<dbReference type="InterPro" id="IPR044068">
    <property type="entry name" value="CB"/>
</dbReference>
<keyword evidence="4" id="KW-0159">Chromosome partition</keyword>
<evidence type="ECO:0000259" key="11">
    <source>
        <dbReference type="PROSITE" id="PS51898"/>
    </source>
</evidence>
<name>A0A9D1PHX3_9FIRM</name>
<gene>
    <name evidence="13" type="ORF">H9746_06155</name>
</gene>
<dbReference type="PROSITE" id="PS51898">
    <property type="entry name" value="TYR_RECOMBINASE"/>
    <property type="match status" value="1"/>
</dbReference>
<dbReference type="EMBL" id="DXIE01000035">
    <property type="protein sequence ID" value="HIV62404.1"/>
    <property type="molecule type" value="Genomic_DNA"/>
</dbReference>
<comment type="subcellular location">
    <subcellularLocation>
        <location evidence="1">Cytoplasm</location>
    </subcellularLocation>
</comment>
<evidence type="ECO:0000256" key="6">
    <source>
        <dbReference type="ARBA" id="ARBA00023125"/>
    </source>
</evidence>
<evidence type="ECO:0000256" key="7">
    <source>
        <dbReference type="ARBA" id="ARBA00023172"/>
    </source>
</evidence>
<evidence type="ECO:0000256" key="4">
    <source>
        <dbReference type="ARBA" id="ARBA00022829"/>
    </source>
</evidence>
<dbReference type="AlphaFoldDB" id="A0A9D1PHX3"/>
<evidence type="ECO:0000256" key="9">
    <source>
        <dbReference type="PROSITE-ProRule" id="PRU01248"/>
    </source>
</evidence>
<keyword evidence="8" id="KW-0131">Cell cycle</keyword>
<dbReference type="GO" id="GO:0003677">
    <property type="term" value="F:DNA binding"/>
    <property type="evidence" value="ECO:0007669"/>
    <property type="project" value="UniProtKB-UniRule"/>
</dbReference>
<dbReference type="GO" id="GO:0015074">
    <property type="term" value="P:DNA integration"/>
    <property type="evidence" value="ECO:0007669"/>
    <property type="project" value="UniProtKB-KW"/>
</dbReference>
<evidence type="ECO:0000256" key="3">
    <source>
        <dbReference type="ARBA" id="ARBA00022618"/>
    </source>
</evidence>
<evidence type="ECO:0000256" key="8">
    <source>
        <dbReference type="ARBA" id="ARBA00023306"/>
    </source>
</evidence>
<reference evidence="13" key="1">
    <citation type="journal article" date="2021" name="PeerJ">
        <title>Extensive microbial diversity within the chicken gut microbiome revealed by metagenomics and culture.</title>
        <authorList>
            <person name="Gilroy R."/>
            <person name="Ravi A."/>
            <person name="Getino M."/>
            <person name="Pursley I."/>
            <person name="Horton D.L."/>
            <person name="Alikhan N.F."/>
            <person name="Baker D."/>
            <person name="Gharbi K."/>
            <person name="Hall N."/>
            <person name="Watson M."/>
            <person name="Adriaenssens E.M."/>
            <person name="Foster-Nyarko E."/>
            <person name="Jarju S."/>
            <person name="Secka A."/>
            <person name="Antonio M."/>
            <person name="Oren A."/>
            <person name="Chaudhuri R.R."/>
            <person name="La Ragione R."/>
            <person name="Hildebrand F."/>
            <person name="Pallen M.J."/>
        </authorList>
    </citation>
    <scope>NUCLEOTIDE SEQUENCE</scope>
    <source>
        <strain evidence="13">CHK193-4272</strain>
    </source>
</reference>
<dbReference type="GO" id="GO:0005737">
    <property type="term" value="C:cytoplasm"/>
    <property type="evidence" value="ECO:0007669"/>
    <property type="project" value="UniProtKB-SubCell"/>
</dbReference>
<dbReference type="SUPFAM" id="SSF56349">
    <property type="entry name" value="DNA breaking-rejoining enzymes"/>
    <property type="match status" value="1"/>
</dbReference>
<protein>
    <submittedName>
        <fullName evidence="13">Tyrosine recombinase XerC</fullName>
    </submittedName>
</protein>
<evidence type="ECO:0000256" key="1">
    <source>
        <dbReference type="ARBA" id="ARBA00004496"/>
    </source>
</evidence>
<evidence type="ECO:0000256" key="2">
    <source>
        <dbReference type="ARBA" id="ARBA00022490"/>
    </source>
</evidence>
<feature type="region of interest" description="Disordered" evidence="10">
    <location>
        <begin position="342"/>
        <end position="365"/>
    </location>
</feature>
<accession>A0A9D1PHX3</accession>
<dbReference type="GO" id="GO:0007059">
    <property type="term" value="P:chromosome segregation"/>
    <property type="evidence" value="ECO:0007669"/>
    <property type="project" value="UniProtKB-KW"/>
</dbReference>
<dbReference type="InterPro" id="IPR050090">
    <property type="entry name" value="Tyrosine_recombinase_XerCD"/>
</dbReference>